<evidence type="ECO:0000256" key="1">
    <source>
        <dbReference type="ARBA" id="ARBA00023002"/>
    </source>
</evidence>
<dbReference type="CDD" id="cd19091">
    <property type="entry name" value="AKR_PsAKR"/>
    <property type="match status" value="1"/>
</dbReference>
<dbReference type="OrthoDB" id="7181835at2"/>
<keyword evidence="4" id="KW-1185">Reference proteome</keyword>
<dbReference type="GO" id="GO:0005829">
    <property type="term" value="C:cytosol"/>
    <property type="evidence" value="ECO:0007669"/>
    <property type="project" value="TreeGrafter"/>
</dbReference>
<dbReference type="Pfam" id="PF00248">
    <property type="entry name" value="Aldo_ket_red"/>
    <property type="match status" value="1"/>
</dbReference>
<proteinExistence type="predicted"/>
<dbReference type="EMBL" id="JACHOA010000008">
    <property type="protein sequence ID" value="MBB4615423.1"/>
    <property type="molecule type" value="Genomic_DNA"/>
</dbReference>
<feature type="domain" description="NADP-dependent oxidoreductase" evidence="2">
    <location>
        <begin position="16"/>
        <end position="316"/>
    </location>
</feature>
<dbReference type="FunFam" id="3.20.20.100:FF:000004">
    <property type="entry name" value="Oxidoreductase, aldo/keto reductase"/>
    <property type="match status" value="1"/>
</dbReference>
<reference evidence="3 4" key="1">
    <citation type="submission" date="2020-08" db="EMBL/GenBank/DDBJ databases">
        <title>Genomic Encyclopedia of Type Strains, Phase IV (KMG-IV): sequencing the most valuable type-strain genomes for metagenomic binning, comparative biology and taxonomic classification.</title>
        <authorList>
            <person name="Goeker M."/>
        </authorList>
    </citation>
    <scope>NUCLEOTIDE SEQUENCE [LARGE SCALE GENOMIC DNA]</scope>
    <source>
        <strain evidence="3 4">DSM 17507</strain>
    </source>
</reference>
<protein>
    <submittedName>
        <fullName evidence="3">Aryl-alcohol dehydrogenase-like predicted oxidoreductase</fullName>
    </submittedName>
</protein>
<evidence type="ECO:0000259" key="2">
    <source>
        <dbReference type="Pfam" id="PF00248"/>
    </source>
</evidence>
<dbReference type="InterPro" id="IPR050523">
    <property type="entry name" value="AKR_Detox_Biosynth"/>
</dbReference>
<dbReference type="AlphaFoldDB" id="A0A7W7EVG1"/>
<sequence>MQTRFLGRSGLEVSVLGFGAMTFGDGQSSFATMGGTRGEDARHQVDMCLDAGVTLFDTADVYSEGLSEEILGEALGTRRKYVVLATKAFGRMGRNAHDMGLSRRHLIEACEASLKRLGTDWIDLYQVHNWDGRVPIEETMRALDDLVTAGKVRYVGCSNYGGWHLMKALAAADKTHQARFIGQQIQYSLMAREAEDELLPCGIDQGVGALIWSPLAQGFLTGKFRKERSEPTRLEQGGGIRAYQTPRGDAVLAAMDTIVAARSGVTHGQVAINWLLRRTGVSSVLIGARGAAQLAENLAAQQWQLSDAEMELLDRASQTRPRYPYSHHRIYGGERNETPFPYYARR</sequence>
<dbReference type="GO" id="GO:0016491">
    <property type="term" value="F:oxidoreductase activity"/>
    <property type="evidence" value="ECO:0007669"/>
    <property type="project" value="UniProtKB-KW"/>
</dbReference>
<evidence type="ECO:0000313" key="4">
    <source>
        <dbReference type="Proteomes" id="UP000538566"/>
    </source>
</evidence>
<dbReference type="Proteomes" id="UP000538566">
    <property type="component" value="Unassembled WGS sequence"/>
</dbReference>
<dbReference type="InterPro" id="IPR023210">
    <property type="entry name" value="NADP_OxRdtase_dom"/>
</dbReference>
<dbReference type="RefSeq" id="WP_144907333.1">
    <property type="nucleotide sequence ID" value="NZ_JACHOA010000008.1"/>
</dbReference>
<dbReference type="PANTHER" id="PTHR43364:SF18">
    <property type="entry name" value="OXIDOREDUCTASE"/>
    <property type="match status" value="1"/>
</dbReference>
<evidence type="ECO:0000313" key="3">
    <source>
        <dbReference type="EMBL" id="MBB4615423.1"/>
    </source>
</evidence>
<dbReference type="PANTHER" id="PTHR43364">
    <property type="entry name" value="NADH-SPECIFIC METHYLGLYOXAL REDUCTASE-RELATED"/>
    <property type="match status" value="1"/>
</dbReference>
<dbReference type="InterPro" id="IPR036812">
    <property type="entry name" value="NAD(P)_OxRdtase_dom_sf"/>
</dbReference>
<gene>
    <name evidence="3" type="ORF">GGR37_003719</name>
</gene>
<comment type="caution">
    <text evidence="3">The sequence shown here is derived from an EMBL/GenBank/DDBJ whole genome shotgun (WGS) entry which is preliminary data.</text>
</comment>
<dbReference type="SUPFAM" id="SSF51430">
    <property type="entry name" value="NAD(P)-linked oxidoreductase"/>
    <property type="match status" value="1"/>
</dbReference>
<organism evidence="3 4">
    <name type="scientific">Novosphingobium taihuense</name>
    <dbReference type="NCBI Taxonomy" id="260085"/>
    <lineage>
        <taxon>Bacteria</taxon>
        <taxon>Pseudomonadati</taxon>
        <taxon>Pseudomonadota</taxon>
        <taxon>Alphaproteobacteria</taxon>
        <taxon>Sphingomonadales</taxon>
        <taxon>Sphingomonadaceae</taxon>
        <taxon>Novosphingobium</taxon>
    </lineage>
</organism>
<name>A0A7W7EVG1_9SPHN</name>
<keyword evidence="1" id="KW-0560">Oxidoreductase</keyword>
<accession>A0A7W7EVG1</accession>
<dbReference type="Gene3D" id="3.20.20.100">
    <property type="entry name" value="NADP-dependent oxidoreductase domain"/>
    <property type="match status" value="1"/>
</dbReference>